<dbReference type="InterPro" id="IPR001128">
    <property type="entry name" value="Cyt_P450"/>
</dbReference>
<dbReference type="GO" id="GO:0016705">
    <property type="term" value="F:oxidoreductase activity, acting on paired donors, with incorporation or reduction of molecular oxygen"/>
    <property type="evidence" value="ECO:0007669"/>
    <property type="project" value="InterPro"/>
</dbReference>
<dbReference type="GO" id="GO:0005506">
    <property type="term" value="F:iron ion binding"/>
    <property type="evidence" value="ECO:0007669"/>
    <property type="project" value="InterPro"/>
</dbReference>
<sequence length="229" mass="25431">MGTAVDVQRRWDRQAQPADVVAYLAGRDERSWPDAERFDPDRFEDPTDHQRGLARQAWVPFGRGPHMWFGFALAQMELSIVLSRLVQALDITIVARTMPRPVGTWSIARPAASSCGDDVRFGAVDGRSNRWLNRCGTGRQPAEPRVAGGVSGAGYRPSGRGDEVPARTSMPDLVSPATERPQDRTTTPRVVRSLDRPLRSGWTSQSGPTGPRWQSRWFPSSSRPVRARS</sequence>
<organism evidence="3 4">
    <name type="scientific">Candidatus Neomicrothrix subdominans</name>
    <dbReference type="NCBI Taxonomy" id="2954438"/>
    <lineage>
        <taxon>Bacteria</taxon>
        <taxon>Bacillati</taxon>
        <taxon>Actinomycetota</taxon>
        <taxon>Acidimicrobiia</taxon>
        <taxon>Acidimicrobiales</taxon>
        <taxon>Microthrixaceae</taxon>
        <taxon>Candidatus Neomicrothrix</taxon>
    </lineage>
</organism>
<dbReference type="Proteomes" id="UP000727993">
    <property type="component" value="Unassembled WGS sequence"/>
</dbReference>
<reference evidence="3 4" key="1">
    <citation type="submission" date="2020-10" db="EMBL/GenBank/DDBJ databases">
        <title>Connecting structure to function with the recovery of over 1000 high-quality activated sludge metagenome-assembled genomes encoding full-length rRNA genes using long-read sequencing.</title>
        <authorList>
            <person name="Singleton C.M."/>
            <person name="Petriglieri F."/>
            <person name="Kristensen J.M."/>
            <person name="Kirkegaard R.H."/>
            <person name="Michaelsen T.Y."/>
            <person name="Andersen M.H."/>
            <person name="Karst S.M."/>
            <person name="Dueholm M.S."/>
            <person name="Nielsen P.H."/>
            <person name="Albertsen M."/>
        </authorList>
    </citation>
    <scope>NUCLEOTIDE SEQUENCE [LARGE SCALE GENOMIC DNA]</scope>
    <source>
        <strain evidence="3">Lyne_18-Q3-R50-59_MAXAC.006</strain>
    </source>
</reference>
<comment type="similarity">
    <text evidence="1">Belongs to the cytochrome P450 family.</text>
</comment>
<comment type="caution">
    <text evidence="3">The sequence shown here is derived from an EMBL/GenBank/DDBJ whole genome shotgun (WGS) entry which is preliminary data.</text>
</comment>
<evidence type="ECO:0000313" key="4">
    <source>
        <dbReference type="Proteomes" id="UP000727993"/>
    </source>
</evidence>
<evidence type="ECO:0000313" key="3">
    <source>
        <dbReference type="EMBL" id="MBK9296187.1"/>
    </source>
</evidence>
<dbReference type="GO" id="GO:0020037">
    <property type="term" value="F:heme binding"/>
    <property type="evidence" value="ECO:0007669"/>
    <property type="project" value="InterPro"/>
</dbReference>
<protein>
    <submittedName>
        <fullName evidence="3">Cytochrome P450</fullName>
    </submittedName>
</protein>
<dbReference type="PRINTS" id="PR00463">
    <property type="entry name" value="EP450I"/>
</dbReference>
<dbReference type="SUPFAM" id="SSF48264">
    <property type="entry name" value="Cytochrome P450"/>
    <property type="match status" value="1"/>
</dbReference>
<name>A0A936TDL9_9ACTN</name>
<dbReference type="Gene3D" id="1.10.630.10">
    <property type="entry name" value="Cytochrome P450"/>
    <property type="match status" value="1"/>
</dbReference>
<evidence type="ECO:0000256" key="2">
    <source>
        <dbReference type="SAM" id="MobiDB-lite"/>
    </source>
</evidence>
<dbReference type="EMBL" id="JADJZA010000001">
    <property type="protein sequence ID" value="MBK9296187.1"/>
    <property type="molecule type" value="Genomic_DNA"/>
</dbReference>
<accession>A0A936TDL9</accession>
<gene>
    <name evidence="3" type="ORF">IPN02_04815</name>
</gene>
<dbReference type="InterPro" id="IPR002401">
    <property type="entry name" value="Cyt_P450_E_grp-I"/>
</dbReference>
<evidence type="ECO:0000256" key="1">
    <source>
        <dbReference type="ARBA" id="ARBA00010617"/>
    </source>
</evidence>
<dbReference type="PANTHER" id="PTHR24305">
    <property type="entry name" value="CYTOCHROME P450"/>
    <property type="match status" value="1"/>
</dbReference>
<dbReference type="InterPro" id="IPR050121">
    <property type="entry name" value="Cytochrome_P450_monoxygenase"/>
</dbReference>
<dbReference type="PANTHER" id="PTHR24305:SF166">
    <property type="entry name" value="CYTOCHROME P450 12A4, MITOCHONDRIAL-RELATED"/>
    <property type="match status" value="1"/>
</dbReference>
<dbReference type="GO" id="GO:0004497">
    <property type="term" value="F:monooxygenase activity"/>
    <property type="evidence" value="ECO:0007669"/>
    <property type="project" value="InterPro"/>
</dbReference>
<dbReference type="Pfam" id="PF00067">
    <property type="entry name" value="p450"/>
    <property type="match status" value="1"/>
</dbReference>
<feature type="region of interest" description="Disordered" evidence="2">
    <location>
        <begin position="135"/>
        <end position="229"/>
    </location>
</feature>
<dbReference type="InterPro" id="IPR036396">
    <property type="entry name" value="Cyt_P450_sf"/>
</dbReference>
<proteinExistence type="inferred from homology"/>
<dbReference type="AlphaFoldDB" id="A0A936TDL9"/>